<name>A0ABQ1ZLI6_9BACL</name>
<reference evidence="2" key="1">
    <citation type="journal article" date="2019" name="Int. J. Syst. Evol. Microbiol.">
        <title>The Global Catalogue of Microorganisms (GCM) 10K type strain sequencing project: providing services to taxonomists for standard genome sequencing and annotation.</title>
        <authorList>
            <consortium name="The Broad Institute Genomics Platform"/>
            <consortium name="The Broad Institute Genome Sequencing Center for Infectious Disease"/>
            <person name="Wu L."/>
            <person name="Ma J."/>
        </authorList>
    </citation>
    <scope>NUCLEOTIDE SEQUENCE [LARGE SCALE GENOMIC DNA]</scope>
    <source>
        <strain evidence="2">CCM 8702</strain>
    </source>
</reference>
<protein>
    <submittedName>
        <fullName evidence="1">Uncharacterized protein</fullName>
    </submittedName>
</protein>
<comment type="caution">
    <text evidence="1">The sequence shown here is derived from an EMBL/GenBank/DDBJ whole genome shotgun (WGS) entry which is preliminary data.</text>
</comment>
<evidence type="ECO:0000313" key="1">
    <source>
        <dbReference type="EMBL" id="GGH68783.1"/>
    </source>
</evidence>
<dbReference type="Proteomes" id="UP000605427">
    <property type="component" value="Unassembled WGS sequence"/>
</dbReference>
<keyword evidence="2" id="KW-1185">Reference proteome</keyword>
<accession>A0ABQ1ZLI6</accession>
<evidence type="ECO:0000313" key="2">
    <source>
        <dbReference type="Proteomes" id="UP000605427"/>
    </source>
</evidence>
<dbReference type="RefSeq" id="WP_172238102.1">
    <property type="nucleotide sequence ID" value="NZ_BMDD01000001.1"/>
</dbReference>
<organism evidence="1 2">
    <name type="scientific">Saccharibacillus endophyticus</name>
    <dbReference type="NCBI Taxonomy" id="2060666"/>
    <lineage>
        <taxon>Bacteria</taxon>
        <taxon>Bacillati</taxon>
        <taxon>Bacillota</taxon>
        <taxon>Bacilli</taxon>
        <taxon>Bacillales</taxon>
        <taxon>Paenibacillaceae</taxon>
        <taxon>Saccharibacillus</taxon>
    </lineage>
</organism>
<gene>
    <name evidence="1" type="ORF">GCM10007362_03170</name>
</gene>
<proteinExistence type="predicted"/>
<dbReference type="EMBL" id="BMDD01000001">
    <property type="protein sequence ID" value="GGH68783.1"/>
    <property type="molecule type" value="Genomic_DNA"/>
</dbReference>
<sequence>MNVHVPDNARRDLALVGCPQCMFRFETPNYRLGMRHRCPECEAAIKPKYVRRAQDCGYSLSFHTFLQLLTMRPYRDDIVPLIGAWFGYEAEYEGRSLTIRNAAGRAVDVEQMHEMIQTSSRWQEILYRKAGKFFR</sequence>